<protein>
    <submittedName>
        <fullName evidence="1">Uncharacterized protein</fullName>
    </submittedName>
</protein>
<comment type="caution">
    <text evidence="1">The sequence shown here is derived from an EMBL/GenBank/DDBJ whole genome shotgun (WGS) entry which is preliminary data.</text>
</comment>
<keyword evidence="2" id="KW-1185">Reference proteome</keyword>
<dbReference type="Proteomes" id="UP000251314">
    <property type="component" value="Unassembled WGS sequence"/>
</dbReference>
<dbReference type="VEuPathDB" id="FungiDB:PC110_g21440"/>
<sequence>MSGMSQRIGKAKNVFYRDDVEEGEDPSLEPAKTQLDVDYNRIAAYNMKMIQHLLLN</sequence>
<dbReference type="OrthoDB" id="106934at2759"/>
<name>A0A329RBR8_9STRA</name>
<gene>
    <name evidence="1" type="ORF">PC110_g21440</name>
</gene>
<dbReference type="EMBL" id="MJFZ01001420">
    <property type="protein sequence ID" value="RAW22117.1"/>
    <property type="molecule type" value="Genomic_DNA"/>
</dbReference>
<reference evidence="1 2" key="1">
    <citation type="submission" date="2018-01" db="EMBL/GenBank/DDBJ databases">
        <title>Draft genome of the strawberry crown rot pathogen Phytophthora cactorum.</title>
        <authorList>
            <person name="Armitage A.D."/>
            <person name="Lysoe E."/>
            <person name="Nellist C.F."/>
            <person name="Harrison R.J."/>
            <person name="Brurberg M.B."/>
        </authorList>
    </citation>
    <scope>NUCLEOTIDE SEQUENCE [LARGE SCALE GENOMIC DNA]</scope>
    <source>
        <strain evidence="1 2">10300</strain>
    </source>
</reference>
<evidence type="ECO:0000313" key="1">
    <source>
        <dbReference type="EMBL" id="RAW22117.1"/>
    </source>
</evidence>
<dbReference type="AlphaFoldDB" id="A0A329RBR8"/>
<proteinExistence type="predicted"/>
<evidence type="ECO:0000313" key="2">
    <source>
        <dbReference type="Proteomes" id="UP000251314"/>
    </source>
</evidence>
<organism evidence="1 2">
    <name type="scientific">Phytophthora cactorum</name>
    <dbReference type="NCBI Taxonomy" id="29920"/>
    <lineage>
        <taxon>Eukaryota</taxon>
        <taxon>Sar</taxon>
        <taxon>Stramenopiles</taxon>
        <taxon>Oomycota</taxon>
        <taxon>Peronosporomycetes</taxon>
        <taxon>Peronosporales</taxon>
        <taxon>Peronosporaceae</taxon>
        <taxon>Phytophthora</taxon>
    </lineage>
</organism>
<accession>A0A329RBR8</accession>